<keyword evidence="3" id="KW-1185">Reference proteome</keyword>
<dbReference type="RefSeq" id="WP_204683611.1">
    <property type="nucleotide sequence ID" value="NZ_BSNR01000007.1"/>
</dbReference>
<dbReference type="Proteomes" id="UP001430149">
    <property type="component" value="Unassembled WGS sequence"/>
</dbReference>
<dbReference type="Pfam" id="PF00903">
    <property type="entry name" value="Glyoxalase"/>
    <property type="match status" value="1"/>
</dbReference>
<dbReference type="InterPro" id="IPR037523">
    <property type="entry name" value="VOC_core"/>
</dbReference>
<gene>
    <name evidence="2" type="ORF">ISP19_16995</name>
</gene>
<comment type="caution">
    <text evidence="2">The sequence shown here is derived from an EMBL/GenBank/DDBJ whole genome shotgun (WGS) entry which is preliminary data.</text>
</comment>
<evidence type="ECO:0000313" key="3">
    <source>
        <dbReference type="Proteomes" id="UP001430149"/>
    </source>
</evidence>
<sequence>MRIEHIALWTGDIDRCIHFYATYFGATAGVRYVNASKGFESCFLSFIDGARLEIMTTTTLALVGAPAGAQRMGLAHLAISVGSEQNVDVLTRRLQEDGYPLLDGPRRTGDGYYESVVLDPDGNRIEITA</sequence>
<organism evidence="2 3">
    <name type="scientific">Dyella flava</name>
    <dbReference type="NCBI Taxonomy" id="1920170"/>
    <lineage>
        <taxon>Bacteria</taxon>
        <taxon>Pseudomonadati</taxon>
        <taxon>Pseudomonadota</taxon>
        <taxon>Gammaproteobacteria</taxon>
        <taxon>Lysobacterales</taxon>
        <taxon>Rhodanobacteraceae</taxon>
        <taxon>Dyella</taxon>
    </lineage>
</organism>
<dbReference type="SUPFAM" id="SSF54593">
    <property type="entry name" value="Glyoxalase/Bleomycin resistance protein/Dihydroxybiphenyl dioxygenase"/>
    <property type="match status" value="1"/>
</dbReference>
<protein>
    <submittedName>
        <fullName evidence="2">VOC family protein</fullName>
    </submittedName>
</protein>
<dbReference type="PANTHER" id="PTHR36113:SF1">
    <property type="entry name" value="GLYOXALASE_BLEOMYCIN RESISTANCE PROTEIN_DIOXYGENASE"/>
    <property type="match status" value="1"/>
</dbReference>
<reference evidence="2" key="1">
    <citation type="submission" date="2020-10" db="EMBL/GenBank/DDBJ databases">
        <title>Phylogeny of dyella-like bacteria.</title>
        <authorList>
            <person name="Fu J."/>
        </authorList>
    </citation>
    <scope>NUCLEOTIDE SEQUENCE</scope>
    <source>
        <strain evidence="2">DHOC52</strain>
    </source>
</reference>
<name>A0ABS2K7C1_9GAMM</name>
<proteinExistence type="predicted"/>
<dbReference type="PROSITE" id="PS51819">
    <property type="entry name" value="VOC"/>
    <property type="match status" value="1"/>
</dbReference>
<dbReference type="Gene3D" id="3.10.180.10">
    <property type="entry name" value="2,3-Dihydroxybiphenyl 1,2-Dioxygenase, domain 1"/>
    <property type="match status" value="1"/>
</dbReference>
<dbReference type="InterPro" id="IPR051332">
    <property type="entry name" value="Fosfomycin_Res_Enzymes"/>
</dbReference>
<evidence type="ECO:0000313" key="2">
    <source>
        <dbReference type="EMBL" id="MBM7127076.1"/>
    </source>
</evidence>
<accession>A0ABS2K7C1</accession>
<dbReference type="EMBL" id="JADIKE010000038">
    <property type="protein sequence ID" value="MBM7127076.1"/>
    <property type="molecule type" value="Genomic_DNA"/>
</dbReference>
<dbReference type="InterPro" id="IPR004360">
    <property type="entry name" value="Glyas_Fos-R_dOase_dom"/>
</dbReference>
<dbReference type="InterPro" id="IPR029068">
    <property type="entry name" value="Glyas_Bleomycin-R_OHBP_Dase"/>
</dbReference>
<dbReference type="PANTHER" id="PTHR36113">
    <property type="entry name" value="LYASE, PUTATIVE-RELATED-RELATED"/>
    <property type="match status" value="1"/>
</dbReference>
<feature type="domain" description="VOC" evidence="1">
    <location>
        <begin position="2"/>
        <end position="129"/>
    </location>
</feature>
<evidence type="ECO:0000259" key="1">
    <source>
        <dbReference type="PROSITE" id="PS51819"/>
    </source>
</evidence>